<dbReference type="InterPro" id="IPR020581">
    <property type="entry name" value="GDC_P"/>
</dbReference>
<dbReference type="NCBIfam" id="NF001696">
    <property type="entry name" value="PRK00451.1"/>
    <property type="match status" value="1"/>
</dbReference>
<dbReference type="EMBL" id="LNQE01000922">
    <property type="protein sequence ID" value="KUG23058.1"/>
    <property type="molecule type" value="Genomic_DNA"/>
</dbReference>
<dbReference type="HAMAP" id="MF_00712">
    <property type="entry name" value="GcvPA"/>
    <property type="match status" value="1"/>
</dbReference>
<accession>A0A0W8FQN9</accession>
<comment type="caution">
    <text evidence="5">The sequence shown here is derived from an EMBL/GenBank/DDBJ whole genome shotgun (WGS) entry which is preliminary data.</text>
</comment>
<dbReference type="InterPro" id="IPR023010">
    <property type="entry name" value="GcvPA"/>
</dbReference>
<dbReference type="InterPro" id="IPR015421">
    <property type="entry name" value="PyrdxlP-dep_Trfase_major"/>
</dbReference>
<dbReference type="GO" id="GO:0006546">
    <property type="term" value="P:glycine catabolic process"/>
    <property type="evidence" value="ECO:0007669"/>
    <property type="project" value="InterPro"/>
</dbReference>
<evidence type="ECO:0000259" key="4">
    <source>
        <dbReference type="Pfam" id="PF02347"/>
    </source>
</evidence>
<evidence type="ECO:0000256" key="2">
    <source>
        <dbReference type="ARBA" id="ARBA00023002"/>
    </source>
</evidence>
<keyword evidence="2 5" id="KW-0560">Oxidoreductase</keyword>
<evidence type="ECO:0000313" key="5">
    <source>
        <dbReference type="EMBL" id="KUG23058.1"/>
    </source>
</evidence>
<sequence>MDYCPHTPDDIKQMQAAIGVANIEELFADIPEKFRIKQIPDIPQALSELETMSVMSELAVKNKLPRFTLTGAGAYHHFIPAVVGHIVGRAEFYTAYTPYQAEISQGILQAIYEYQTMIAHLTGTEIANASMYDGASAMAEAAVLCAKMSGRNKIIIARSVHPEYRQVVKTYSWANGYKVVEIPYTPSGQIELDVLQEKLDGQVAAVLVQSPNFFGVVEDIASIADAAHKKEALLVTGFTDGTSLGILNPAGSLGADFVVGEGQSFGNPLNYGGPYLGIFAAKEKFMRRIPGRLVGATVDKNGKRGFVLTLQTREQHIRREKATSNICSNEALCALAAGVYLAALGKNLKHLAELNVYKTQYLKSRLLELSGWEKVFPAPVYNEFVLRCPDARKVNKKLKKEGIVGGYELQKDYPELKNTLLFCATEMISKDDIDKVVSILT</sequence>
<name>A0A0W8FQN9_9ZZZZ</name>
<dbReference type="PANTHER" id="PTHR42806:SF1">
    <property type="entry name" value="GLYCINE DEHYDROGENASE (DECARBOXYLATING)"/>
    <property type="match status" value="1"/>
</dbReference>
<dbReference type="GO" id="GO:0009116">
    <property type="term" value="P:nucleoside metabolic process"/>
    <property type="evidence" value="ECO:0007669"/>
    <property type="project" value="InterPro"/>
</dbReference>
<dbReference type="CDD" id="cd00613">
    <property type="entry name" value="GDC-P"/>
    <property type="match status" value="1"/>
</dbReference>
<comment type="catalytic activity">
    <reaction evidence="3">
        <text>N(6)-[(R)-lipoyl]-L-lysyl-[glycine-cleavage complex H protein] + glycine + H(+) = N(6)-[(R)-S(8)-aminomethyldihydrolipoyl]-L-lysyl-[glycine-cleavage complex H protein] + CO2</text>
        <dbReference type="Rhea" id="RHEA:24304"/>
        <dbReference type="Rhea" id="RHEA-COMP:10494"/>
        <dbReference type="Rhea" id="RHEA-COMP:10495"/>
        <dbReference type="ChEBI" id="CHEBI:15378"/>
        <dbReference type="ChEBI" id="CHEBI:16526"/>
        <dbReference type="ChEBI" id="CHEBI:57305"/>
        <dbReference type="ChEBI" id="CHEBI:83099"/>
        <dbReference type="ChEBI" id="CHEBI:83143"/>
        <dbReference type="EC" id="1.4.4.2"/>
    </reaction>
</comment>
<proteinExistence type="inferred from homology"/>
<dbReference type="SUPFAM" id="SSF53383">
    <property type="entry name" value="PLP-dependent transferases"/>
    <property type="match status" value="1"/>
</dbReference>
<dbReference type="Pfam" id="PF02347">
    <property type="entry name" value="GDC-P"/>
    <property type="match status" value="1"/>
</dbReference>
<dbReference type="PIRSF" id="PIRSF006815">
    <property type="entry name" value="GcvPA"/>
    <property type="match status" value="1"/>
</dbReference>
<dbReference type="InterPro" id="IPR015424">
    <property type="entry name" value="PyrdxlP-dep_Trfase"/>
</dbReference>
<dbReference type="PANTHER" id="PTHR42806">
    <property type="entry name" value="GLYCINE CLEAVAGE SYSTEM P-PROTEIN"/>
    <property type="match status" value="1"/>
</dbReference>
<reference evidence="5" key="1">
    <citation type="journal article" date="2015" name="Proc. Natl. Acad. Sci. U.S.A.">
        <title>Networks of energetic and metabolic interactions define dynamics in microbial communities.</title>
        <authorList>
            <person name="Embree M."/>
            <person name="Liu J.K."/>
            <person name="Al-Bassam M.M."/>
            <person name="Zengler K."/>
        </authorList>
    </citation>
    <scope>NUCLEOTIDE SEQUENCE</scope>
</reference>
<dbReference type="Gene3D" id="3.40.640.10">
    <property type="entry name" value="Type I PLP-dependent aspartate aminotransferase-like (Major domain)"/>
    <property type="match status" value="1"/>
</dbReference>
<dbReference type="GO" id="GO:0004375">
    <property type="term" value="F:glycine dehydrogenase (decarboxylating) activity"/>
    <property type="evidence" value="ECO:0007669"/>
    <property type="project" value="UniProtKB-EC"/>
</dbReference>
<dbReference type="Gene3D" id="3.90.1150.10">
    <property type="entry name" value="Aspartate Aminotransferase, domain 1"/>
    <property type="match status" value="1"/>
</dbReference>
<protein>
    <recommendedName>
        <fullName evidence="1">glycine dehydrogenase (aminomethyl-transferring)</fullName>
        <ecNumber evidence="1">1.4.4.2</ecNumber>
    </recommendedName>
</protein>
<gene>
    <name evidence="5" type="ORF">ASZ90_007135</name>
</gene>
<dbReference type="InterPro" id="IPR015422">
    <property type="entry name" value="PyrdxlP-dep_Trfase_small"/>
</dbReference>
<evidence type="ECO:0000256" key="3">
    <source>
        <dbReference type="ARBA" id="ARBA00049026"/>
    </source>
</evidence>
<dbReference type="EC" id="1.4.4.2" evidence="1"/>
<evidence type="ECO:0000256" key="1">
    <source>
        <dbReference type="ARBA" id="ARBA00012134"/>
    </source>
</evidence>
<feature type="domain" description="Glycine cleavage system P-protein N-terminal" evidence="4">
    <location>
        <begin position="3"/>
        <end position="440"/>
    </location>
</feature>
<dbReference type="InterPro" id="IPR049315">
    <property type="entry name" value="GDC-P_N"/>
</dbReference>
<dbReference type="AlphaFoldDB" id="A0A0W8FQN9"/>
<organism evidence="5">
    <name type="scientific">hydrocarbon metagenome</name>
    <dbReference type="NCBI Taxonomy" id="938273"/>
    <lineage>
        <taxon>unclassified sequences</taxon>
        <taxon>metagenomes</taxon>
        <taxon>ecological metagenomes</taxon>
    </lineage>
</organism>